<evidence type="ECO:0000313" key="1">
    <source>
        <dbReference type="EMBL" id="KAF7811822.1"/>
    </source>
</evidence>
<keyword evidence="2" id="KW-1185">Reference proteome</keyword>
<gene>
    <name evidence="1" type="ORF">G2W53_032798</name>
</gene>
<proteinExistence type="predicted"/>
<protein>
    <submittedName>
        <fullName evidence="1">Zinc finger BED domain-containing protein RICESLEEPER 2-like</fullName>
    </submittedName>
</protein>
<reference evidence="1" key="1">
    <citation type="submission" date="2020-09" db="EMBL/GenBank/DDBJ databases">
        <title>Genome-Enabled Discovery of Anthraquinone Biosynthesis in Senna tora.</title>
        <authorList>
            <person name="Kang S.-H."/>
            <person name="Pandey R.P."/>
            <person name="Lee C.-M."/>
            <person name="Sim J.-S."/>
            <person name="Jeong J.-T."/>
            <person name="Choi B.-S."/>
            <person name="Jung M."/>
            <person name="Ginzburg D."/>
            <person name="Zhao K."/>
            <person name="Won S.Y."/>
            <person name="Oh T.-J."/>
            <person name="Yu Y."/>
            <person name="Kim N.-H."/>
            <person name="Lee O.R."/>
            <person name="Lee T.-H."/>
            <person name="Bashyal P."/>
            <person name="Kim T.-S."/>
            <person name="Lee W.-H."/>
            <person name="Kawkins C."/>
            <person name="Kim C.-K."/>
            <person name="Kim J.S."/>
            <person name="Ahn B.O."/>
            <person name="Rhee S.Y."/>
            <person name="Sohng J.K."/>
        </authorList>
    </citation>
    <scope>NUCLEOTIDE SEQUENCE</scope>
    <source>
        <tissue evidence="1">Leaf</tissue>
    </source>
</reference>
<dbReference type="PANTHER" id="PTHR23272:SF161">
    <property type="entry name" value="ZINC FINGER BED DOMAIN-CONTAINING PROTEIN RICESLEEPER 1-LIKE"/>
    <property type="match status" value="1"/>
</dbReference>
<organism evidence="1 2">
    <name type="scientific">Senna tora</name>
    <dbReference type="NCBI Taxonomy" id="362788"/>
    <lineage>
        <taxon>Eukaryota</taxon>
        <taxon>Viridiplantae</taxon>
        <taxon>Streptophyta</taxon>
        <taxon>Embryophyta</taxon>
        <taxon>Tracheophyta</taxon>
        <taxon>Spermatophyta</taxon>
        <taxon>Magnoliopsida</taxon>
        <taxon>eudicotyledons</taxon>
        <taxon>Gunneridae</taxon>
        <taxon>Pentapetalae</taxon>
        <taxon>rosids</taxon>
        <taxon>fabids</taxon>
        <taxon>Fabales</taxon>
        <taxon>Fabaceae</taxon>
        <taxon>Caesalpinioideae</taxon>
        <taxon>Cassia clade</taxon>
        <taxon>Senna</taxon>
    </lineage>
</organism>
<dbReference type="AlphaFoldDB" id="A0A834W792"/>
<comment type="caution">
    <text evidence="1">The sequence shown here is derived from an EMBL/GenBank/DDBJ whole genome shotgun (WGS) entry which is preliminary data.</text>
</comment>
<sequence>MSPSKIARLVILKPINRASLLSLQHTVFTEKHSLLAEAHPLTHSRARFSPSPNFKSHTHEDLTLHAHTAAPAIHPLVNEGGIELRTSQSDLIMEFFGALLSESSLETELTIHYLIMESTFFNPLNSFESSGAFMDPSMNLILSLASKEIYQSPSRSSSLSEISTQPHLSPVVRVNLHHDYSFAAAPVHHSVFSAGSSSPSPIATTSPPSPDHVCSMSVEFHLSQPIQIEDANVGQKRKTLVAWNHFKKLRLNGDDKAECNYYKVRSRIVITTDLWTTSNQKKKVSWPSHHTSLIRIGLCKVEFELDTSSLLLDGQLFHMRCCADILNLIVQDGLPMLVDGISKNWLSSSKKIIRNVDSKMMEKFEKYWFVVHGIMRVTIVLDPSLTREAPKENVKDVGSNADGPTLIDATYDILKRYESFVEETEDIMTKIELELYLKEKVIPREPPIDI</sequence>
<dbReference type="EMBL" id="JAAIUW010000010">
    <property type="protein sequence ID" value="KAF7811822.1"/>
    <property type="molecule type" value="Genomic_DNA"/>
</dbReference>
<accession>A0A834W792</accession>
<dbReference type="PANTHER" id="PTHR23272">
    <property type="entry name" value="BED FINGER-RELATED"/>
    <property type="match status" value="1"/>
</dbReference>
<evidence type="ECO:0000313" key="2">
    <source>
        <dbReference type="Proteomes" id="UP000634136"/>
    </source>
</evidence>
<name>A0A834W792_9FABA</name>
<dbReference type="Proteomes" id="UP000634136">
    <property type="component" value="Unassembled WGS sequence"/>
</dbReference>